<feature type="domain" description="F-box" evidence="1">
    <location>
        <begin position="1"/>
        <end position="44"/>
    </location>
</feature>
<dbReference type="SUPFAM" id="SSF81383">
    <property type="entry name" value="F-box domain"/>
    <property type="match status" value="1"/>
</dbReference>
<dbReference type="NCBIfam" id="TIGR01640">
    <property type="entry name" value="F_box_assoc_1"/>
    <property type="match status" value="1"/>
</dbReference>
<dbReference type="Pfam" id="PF07734">
    <property type="entry name" value="FBA_1"/>
    <property type="match status" value="1"/>
</dbReference>
<protein>
    <submittedName>
        <fullName evidence="2">F-box domain-containing protein</fullName>
    </submittedName>
</protein>
<dbReference type="InterPro" id="IPR006527">
    <property type="entry name" value="F-box-assoc_dom_typ1"/>
</dbReference>
<evidence type="ECO:0000313" key="2">
    <source>
        <dbReference type="EMBL" id="GJS86966.1"/>
    </source>
</evidence>
<evidence type="ECO:0000313" key="3">
    <source>
        <dbReference type="Proteomes" id="UP001151760"/>
    </source>
</evidence>
<dbReference type="InterPro" id="IPR017451">
    <property type="entry name" value="F-box-assoc_interact_dom"/>
</dbReference>
<reference evidence="2" key="1">
    <citation type="journal article" date="2022" name="Int. J. Mol. Sci.">
        <title>Draft Genome of Tanacetum Coccineum: Genomic Comparison of Closely Related Tanacetum-Family Plants.</title>
        <authorList>
            <person name="Yamashiro T."/>
            <person name="Shiraishi A."/>
            <person name="Nakayama K."/>
            <person name="Satake H."/>
        </authorList>
    </citation>
    <scope>NUCLEOTIDE SEQUENCE</scope>
</reference>
<accession>A0ABQ4ZBP5</accession>
<name>A0ABQ4ZBP5_9ASTR</name>
<dbReference type="PANTHER" id="PTHR31672">
    <property type="entry name" value="BNACNNG10540D PROTEIN"/>
    <property type="match status" value="1"/>
</dbReference>
<dbReference type="PANTHER" id="PTHR31672:SF10">
    <property type="entry name" value="F-BOX DOMAIN-CONTAINING PROTEIN"/>
    <property type="match status" value="1"/>
</dbReference>
<organism evidence="2 3">
    <name type="scientific">Tanacetum coccineum</name>
    <dbReference type="NCBI Taxonomy" id="301880"/>
    <lineage>
        <taxon>Eukaryota</taxon>
        <taxon>Viridiplantae</taxon>
        <taxon>Streptophyta</taxon>
        <taxon>Embryophyta</taxon>
        <taxon>Tracheophyta</taxon>
        <taxon>Spermatophyta</taxon>
        <taxon>Magnoliopsida</taxon>
        <taxon>eudicotyledons</taxon>
        <taxon>Gunneridae</taxon>
        <taxon>Pentapetalae</taxon>
        <taxon>asterids</taxon>
        <taxon>campanulids</taxon>
        <taxon>Asterales</taxon>
        <taxon>Asteraceae</taxon>
        <taxon>Asteroideae</taxon>
        <taxon>Anthemideae</taxon>
        <taxon>Anthemidinae</taxon>
        <taxon>Tanacetum</taxon>
    </lineage>
</organism>
<dbReference type="InterPro" id="IPR001810">
    <property type="entry name" value="F-box_dom"/>
</dbReference>
<dbReference type="EMBL" id="BQNB010011160">
    <property type="protein sequence ID" value="GJS86966.1"/>
    <property type="molecule type" value="Genomic_DNA"/>
</dbReference>
<comment type="caution">
    <text evidence="2">The sequence shown here is derived from an EMBL/GenBank/DDBJ whole genome shotgun (WGS) entry which is preliminary data.</text>
</comment>
<dbReference type="InterPro" id="IPR050796">
    <property type="entry name" value="SCF_F-box_component"/>
</dbReference>
<sequence length="357" mass="41046">MSNYIFEIQTEIIKRLPMKSLVQFRSVLKQWKSLIDSSQLIAEYQQNTRLQQHLLVRTDFFKYDCVSFLDNDTYPHQKVSITVPESVPNQIVGCSQGLFCFYDFHNAAVIWNPSIRKSVDVVVPGPFDGRFDNDNVGFGVCPRTLDPILVKIPTEYPIKNLDNTTWVVDVFRLSLGVWKSLCMDLPTWCITSTCSQVVIDKFIYWHVFERMSGYNLIISFDMISEEFTEIRLPDSLSGGNDDTDMYICKLKESLVVLQVDQTEFYGDCGVWMMDNGDPKSFENIYSIKSNIPDGSIQNVLEFNRNGEVIVVMTNEEKEHELFVYEPISQHVNHLGISAKRPSFFVGSYTGTLLLLDH</sequence>
<dbReference type="InterPro" id="IPR036047">
    <property type="entry name" value="F-box-like_dom_sf"/>
</dbReference>
<gene>
    <name evidence="2" type="ORF">Tco_0769602</name>
</gene>
<dbReference type="Proteomes" id="UP001151760">
    <property type="component" value="Unassembled WGS sequence"/>
</dbReference>
<dbReference type="Pfam" id="PF00646">
    <property type="entry name" value="F-box"/>
    <property type="match status" value="1"/>
</dbReference>
<evidence type="ECO:0000259" key="1">
    <source>
        <dbReference type="PROSITE" id="PS50181"/>
    </source>
</evidence>
<dbReference type="PROSITE" id="PS50181">
    <property type="entry name" value="FBOX"/>
    <property type="match status" value="1"/>
</dbReference>
<reference evidence="2" key="2">
    <citation type="submission" date="2022-01" db="EMBL/GenBank/DDBJ databases">
        <authorList>
            <person name="Yamashiro T."/>
            <person name="Shiraishi A."/>
            <person name="Satake H."/>
            <person name="Nakayama K."/>
        </authorList>
    </citation>
    <scope>NUCLEOTIDE SEQUENCE</scope>
</reference>
<proteinExistence type="predicted"/>
<keyword evidence="3" id="KW-1185">Reference proteome</keyword>